<dbReference type="EMBL" id="OOIL02001392">
    <property type="protein sequence ID" value="VFQ74927.1"/>
    <property type="molecule type" value="Genomic_DNA"/>
</dbReference>
<evidence type="ECO:0000256" key="1">
    <source>
        <dbReference type="SAM" id="MobiDB-lite"/>
    </source>
</evidence>
<dbReference type="AlphaFoldDB" id="A0A484LF10"/>
<organism evidence="2 3">
    <name type="scientific">Cuscuta campestris</name>
    <dbReference type="NCBI Taxonomy" id="132261"/>
    <lineage>
        <taxon>Eukaryota</taxon>
        <taxon>Viridiplantae</taxon>
        <taxon>Streptophyta</taxon>
        <taxon>Embryophyta</taxon>
        <taxon>Tracheophyta</taxon>
        <taxon>Spermatophyta</taxon>
        <taxon>Magnoliopsida</taxon>
        <taxon>eudicotyledons</taxon>
        <taxon>Gunneridae</taxon>
        <taxon>Pentapetalae</taxon>
        <taxon>asterids</taxon>
        <taxon>lamiids</taxon>
        <taxon>Solanales</taxon>
        <taxon>Convolvulaceae</taxon>
        <taxon>Cuscuteae</taxon>
        <taxon>Cuscuta</taxon>
        <taxon>Cuscuta subgen. Grammica</taxon>
        <taxon>Cuscuta sect. Cleistogrammica</taxon>
    </lineage>
</organism>
<gene>
    <name evidence="2" type="ORF">CCAM_LOCUS16703</name>
</gene>
<accession>A0A484LF10</accession>
<evidence type="ECO:0000313" key="2">
    <source>
        <dbReference type="EMBL" id="VFQ74927.1"/>
    </source>
</evidence>
<feature type="region of interest" description="Disordered" evidence="1">
    <location>
        <begin position="63"/>
        <end position="86"/>
    </location>
</feature>
<name>A0A484LF10_9ASTE</name>
<keyword evidence="3" id="KW-1185">Reference proteome</keyword>
<dbReference type="Proteomes" id="UP000595140">
    <property type="component" value="Unassembled WGS sequence"/>
</dbReference>
<evidence type="ECO:0000313" key="3">
    <source>
        <dbReference type="Proteomes" id="UP000595140"/>
    </source>
</evidence>
<reference evidence="2 3" key="1">
    <citation type="submission" date="2018-04" db="EMBL/GenBank/DDBJ databases">
        <authorList>
            <person name="Vogel A."/>
        </authorList>
    </citation>
    <scope>NUCLEOTIDE SEQUENCE [LARGE SCALE GENOMIC DNA]</scope>
</reference>
<proteinExistence type="predicted"/>
<protein>
    <submittedName>
        <fullName evidence="2">Uncharacterized protein</fullName>
    </submittedName>
</protein>
<sequence length="86" mass="9303">MPLFGRTDSVIDLNISVDGGSFLGGSDLGIVDRVVAISVNGLNSSKDQCAPCLGARRLDTRSWQVGENQRRSSRSSGTERIPRKLR</sequence>